<dbReference type="KEGG" id="mng:MNEG_13278"/>
<evidence type="ECO:0000313" key="3">
    <source>
        <dbReference type="Proteomes" id="UP000054498"/>
    </source>
</evidence>
<dbReference type="EMBL" id="KK103948">
    <property type="protein sequence ID" value="KIY94683.1"/>
    <property type="molecule type" value="Genomic_DNA"/>
</dbReference>
<evidence type="ECO:0000313" key="2">
    <source>
        <dbReference type="EMBL" id="KIY94683.1"/>
    </source>
</evidence>
<proteinExistence type="predicted"/>
<organism evidence="2 3">
    <name type="scientific">Monoraphidium neglectum</name>
    <dbReference type="NCBI Taxonomy" id="145388"/>
    <lineage>
        <taxon>Eukaryota</taxon>
        <taxon>Viridiplantae</taxon>
        <taxon>Chlorophyta</taxon>
        <taxon>core chlorophytes</taxon>
        <taxon>Chlorophyceae</taxon>
        <taxon>CS clade</taxon>
        <taxon>Sphaeropleales</taxon>
        <taxon>Selenastraceae</taxon>
        <taxon>Monoraphidium</taxon>
    </lineage>
</organism>
<keyword evidence="3" id="KW-1185">Reference proteome</keyword>
<accession>A0A0D2KFM4</accession>
<dbReference type="AlphaFoldDB" id="A0A0D2KFM4"/>
<name>A0A0D2KFM4_9CHLO</name>
<feature type="non-terminal residue" evidence="2">
    <location>
        <position position="64"/>
    </location>
</feature>
<dbReference type="GeneID" id="25730724"/>
<reference evidence="2 3" key="1">
    <citation type="journal article" date="2013" name="BMC Genomics">
        <title>Reconstruction of the lipid metabolism for the microalga Monoraphidium neglectum from its genome sequence reveals characteristics suitable for biofuel production.</title>
        <authorList>
            <person name="Bogen C."/>
            <person name="Al-Dilaimi A."/>
            <person name="Albersmeier A."/>
            <person name="Wichmann J."/>
            <person name="Grundmann M."/>
            <person name="Rupp O."/>
            <person name="Lauersen K.J."/>
            <person name="Blifernez-Klassen O."/>
            <person name="Kalinowski J."/>
            <person name="Goesmann A."/>
            <person name="Mussgnug J.H."/>
            <person name="Kruse O."/>
        </authorList>
    </citation>
    <scope>NUCLEOTIDE SEQUENCE [LARGE SCALE GENOMIC DNA]</scope>
    <source>
        <strain evidence="2 3">SAG 48.87</strain>
    </source>
</reference>
<evidence type="ECO:0000256" key="1">
    <source>
        <dbReference type="SAM" id="MobiDB-lite"/>
    </source>
</evidence>
<sequence>APHVAERRPVRPRPHFGVLHALHQPALPGPRLHAPHHGAHSGPRLRGGVQGGLPLPRPRLHKRL</sequence>
<protein>
    <submittedName>
        <fullName evidence="2">Uncharacterized protein</fullName>
    </submittedName>
</protein>
<dbReference type="RefSeq" id="XP_013893703.1">
    <property type="nucleotide sequence ID" value="XM_014038249.1"/>
</dbReference>
<feature type="non-terminal residue" evidence="2">
    <location>
        <position position="1"/>
    </location>
</feature>
<dbReference type="Proteomes" id="UP000054498">
    <property type="component" value="Unassembled WGS sequence"/>
</dbReference>
<feature type="region of interest" description="Disordered" evidence="1">
    <location>
        <begin position="23"/>
        <end position="64"/>
    </location>
</feature>
<gene>
    <name evidence="2" type="ORF">MNEG_13278</name>
</gene>